<accession>A0ACD1GY92</accession>
<evidence type="ECO:0000313" key="1">
    <source>
        <dbReference type="EMBL" id="RAH66310.1"/>
    </source>
</evidence>
<name>A0ACD1GY92_9EURO</name>
<sequence>MSHMLQSGKSTTFKRKRTAHACEECRSRKSRCDGSQPVCSKCSEMGFPCRDSQPKKASRPFIPSVQPPSDSPTLWLAGRLDNMEHLLERLLSRNDLRSPPCLPHSPPDSLPALDTQASDHVDGMGCMPFADDEDAGHFGPTSNATFLHHIVTALKDLQWINSLRPTFGNLAPALRSAWPPPEHGPEQYKKQAISFHVSYDHQLIEITFK</sequence>
<proteinExistence type="predicted"/>
<dbReference type="EMBL" id="KZ824983">
    <property type="protein sequence ID" value="RAH66310.1"/>
    <property type="molecule type" value="Genomic_DNA"/>
</dbReference>
<reference evidence="1" key="1">
    <citation type="submission" date="2018-02" db="EMBL/GenBank/DDBJ databases">
        <title>The genomes of Aspergillus section Nigri reveals drivers in fungal speciation.</title>
        <authorList>
            <consortium name="DOE Joint Genome Institute"/>
            <person name="Vesth T.C."/>
            <person name="Nybo J."/>
            <person name="Theobald S."/>
            <person name="Brandl J."/>
            <person name="Frisvad J.C."/>
            <person name="Nielsen K.F."/>
            <person name="Lyhne E.K."/>
            <person name="Kogle M.E."/>
            <person name="Kuo A."/>
            <person name="Riley R."/>
            <person name="Clum A."/>
            <person name="Nolan M."/>
            <person name="Lipzen A."/>
            <person name="Salamov A."/>
            <person name="Henrissat B."/>
            <person name="Wiebenga A."/>
            <person name="De vries R.P."/>
            <person name="Grigoriev I.V."/>
            <person name="Mortensen U.H."/>
            <person name="Andersen M.R."/>
            <person name="Baker S.E."/>
        </authorList>
    </citation>
    <scope>NUCLEOTIDE SEQUENCE</scope>
    <source>
        <strain evidence="1">CBS 121060</strain>
    </source>
</reference>
<gene>
    <name evidence="1" type="ORF">BO66DRAFT_183660</name>
</gene>
<keyword evidence="2" id="KW-1185">Reference proteome</keyword>
<organism evidence="1 2">
    <name type="scientific">Aspergillus aculeatinus CBS 121060</name>
    <dbReference type="NCBI Taxonomy" id="1448322"/>
    <lineage>
        <taxon>Eukaryota</taxon>
        <taxon>Fungi</taxon>
        <taxon>Dikarya</taxon>
        <taxon>Ascomycota</taxon>
        <taxon>Pezizomycotina</taxon>
        <taxon>Eurotiomycetes</taxon>
        <taxon>Eurotiomycetidae</taxon>
        <taxon>Eurotiales</taxon>
        <taxon>Aspergillaceae</taxon>
        <taxon>Aspergillus</taxon>
        <taxon>Aspergillus subgen. Circumdati</taxon>
    </lineage>
</organism>
<dbReference type="Proteomes" id="UP000249661">
    <property type="component" value="Unassembled WGS sequence"/>
</dbReference>
<evidence type="ECO:0000313" key="2">
    <source>
        <dbReference type="Proteomes" id="UP000249661"/>
    </source>
</evidence>
<protein>
    <submittedName>
        <fullName evidence="1">Uncharacterized protein</fullName>
    </submittedName>
</protein>